<dbReference type="PANTHER" id="PTHR30146">
    <property type="entry name" value="LACI-RELATED TRANSCRIPTIONAL REPRESSOR"/>
    <property type="match status" value="1"/>
</dbReference>
<dbReference type="GO" id="GO:0000976">
    <property type="term" value="F:transcription cis-regulatory region binding"/>
    <property type="evidence" value="ECO:0007669"/>
    <property type="project" value="TreeGrafter"/>
</dbReference>
<dbReference type="InterPro" id="IPR036388">
    <property type="entry name" value="WH-like_DNA-bd_sf"/>
</dbReference>
<dbReference type="Gene3D" id="1.10.10.10">
    <property type="entry name" value="Winged helix-like DNA-binding domain superfamily/Winged helix DNA-binding domain"/>
    <property type="match status" value="1"/>
</dbReference>
<sequence length="261" mass="29506">MNYHSKTARLKEIFLGDLAGERFKKDPIPSALHLSELYAVSRNTIRRMLKELEAEGTLQRCSNNRFLTISTPKQADRENKAQAEVASRTKRSVIGWFYSGSRDQLIVERTKGIERFVEENDLELRVITSIHGHEPILDLLENIQDCGINGVIVANHPLPRYTETLNRLRNMHFPVVIACGQPTSSDMNVVAEDDFHGIYAATTYLLGTYDCPVYFLGGTGNIEERKEAYRQAMWDAGLGPEVDKRIQVLDNVPNLVMGQVV</sequence>
<evidence type="ECO:0000259" key="4">
    <source>
        <dbReference type="Pfam" id="PF00392"/>
    </source>
</evidence>
<comment type="caution">
    <text evidence="5">The sequence shown here is derived from an EMBL/GenBank/DDBJ whole genome shotgun (WGS) entry which is preliminary data.</text>
</comment>
<dbReference type="SUPFAM" id="SSF46785">
    <property type="entry name" value="Winged helix' DNA-binding domain"/>
    <property type="match status" value="1"/>
</dbReference>
<dbReference type="Proteomes" id="UP000576225">
    <property type="component" value="Unassembled WGS sequence"/>
</dbReference>
<dbReference type="Gene3D" id="3.40.50.2300">
    <property type="match status" value="2"/>
</dbReference>
<organism evidence="5 6">
    <name type="scientific">Victivallis vadensis</name>
    <dbReference type="NCBI Taxonomy" id="172901"/>
    <lineage>
        <taxon>Bacteria</taxon>
        <taxon>Pseudomonadati</taxon>
        <taxon>Lentisphaerota</taxon>
        <taxon>Lentisphaeria</taxon>
        <taxon>Victivallales</taxon>
        <taxon>Victivallaceae</taxon>
        <taxon>Victivallis</taxon>
    </lineage>
</organism>
<evidence type="ECO:0000256" key="2">
    <source>
        <dbReference type="ARBA" id="ARBA00023125"/>
    </source>
</evidence>
<dbReference type="EMBL" id="JABAEW010000128">
    <property type="protein sequence ID" value="NMD89437.1"/>
    <property type="molecule type" value="Genomic_DNA"/>
</dbReference>
<evidence type="ECO:0000256" key="1">
    <source>
        <dbReference type="ARBA" id="ARBA00023015"/>
    </source>
</evidence>
<keyword evidence="2" id="KW-0238">DNA-binding</keyword>
<feature type="domain" description="HTH gntR-type" evidence="4">
    <location>
        <begin position="26"/>
        <end position="63"/>
    </location>
</feature>
<dbReference type="GO" id="GO:0003700">
    <property type="term" value="F:DNA-binding transcription factor activity"/>
    <property type="evidence" value="ECO:0007669"/>
    <property type="project" value="InterPro"/>
</dbReference>
<accession>A0A848B5H4</accession>
<dbReference type="PRINTS" id="PR00035">
    <property type="entry name" value="HTHGNTR"/>
</dbReference>
<keyword evidence="1" id="KW-0805">Transcription regulation</keyword>
<evidence type="ECO:0000313" key="5">
    <source>
        <dbReference type="EMBL" id="NMD89437.1"/>
    </source>
</evidence>
<reference evidence="5 6" key="1">
    <citation type="submission" date="2020-04" db="EMBL/GenBank/DDBJ databases">
        <authorList>
            <person name="Hitch T.C.A."/>
            <person name="Wylensek D."/>
            <person name="Clavel T."/>
        </authorList>
    </citation>
    <scope>NUCLEOTIDE SEQUENCE [LARGE SCALE GENOMIC DNA]</scope>
    <source>
        <strain evidence="5 6">COR2-253-APC-1A</strain>
    </source>
</reference>
<gene>
    <name evidence="5" type="ORF">HF882_22910</name>
</gene>
<proteinExistence type="predicted"/>
<evidence type="ECO:0000256" key="3">
    <source>
        <dbReference type="ARBA" id="ARBA00023163"/>
    </source>
</evidence>
<dbReference type="RefSeq" id="WP_168964320.1">
    <property type="nucleotide sequence ID" value="NZ_JABAEW010000128.1"/>
</dbReference>
<dbReference type="InterPro" id="IPR036390">
    <property type="entry name" value="WH_DNA-bd_sf"/>
</dbReference>
<dbReference type="InterPro" id="IPR028082">
    <property type="entry name" value="Peripla_BP_I"/>
</dbReference>
<dbReference type="AlphaFoldDB" id="A0A848B5H4"/>
<protein>
    <submittedName>
        <fullName evidence="5">GntR family transcriptional regulator</fullName>
    </submittedName>
</protein>
<dbReference type="InterPro" id="IPR000524">
    <property type="entry name" value="Tscrpt_reg_HTH_GntR"/>
</dbReference>
<dbReference type="PANTHER" id="PTHR30146:SF109">
    <property type="entry name" value="HTH-TYPE TRANSCRIPTIONAL REGULATOR GALS"/>
    <property type="match status" value="1"/>
</dbReference>
<keyword evidence="3" id="KW-0804">Transcription</keyword>
<dbReference type="Pfam" id="PF00392">
    <property type="entry name" value="GntR"/>
    <property type="match status" value="1"/>
</dbReference>
<name>A0A848B5H4_9BACT</name>
<dbReference type="SUPFAM" id="SSF53822">
    <property type="entry name" value="Periplasmic binding protein-like I"/>
    <property type="match status" value="1"/>
</dbReference>
<evidence type="ECO:0000313" key="6">
    <source>
        <dbReference type="Proteomes" id="UP000576225"/>
    </source>
</evidence>